<dbReference type="Pfam" id="PF00392">
    <property type="entry name" value="GntR"/>
    <property type="match status" value="1"/>
</dbReference>
<comment type="caution">
    <text evidence="5">The sequence shown here is derived from an EMBL/GenBank/DDBJ whole genome shotgun (WGS) entry which is preliminary data.</text>
</comment>
<accession>A0A7W8VGG9</accession>
<dbReference type="SUPFAM" id="SSF48008">
    <property type="entry name" value="GntR ligand-binding domain-like"/>
    <property type="match status" value="1"/>
</dbReference>
<evidence type="ECO:0000256" key="2">
    <source>
        <dbReference type="ARBA" id="ARBA00023125"/>
    </source>
</evidence>
<dbReference type="Proteomes" id="UP000572635">
    <property type="component" value="Unassembled WGS sequence"/>
</dbReference>
<gene>
    <name evidence="5" type="ORF">HDA36_005625</name>
</gene>
<proteinExistence type="predicted"/>
<dbReference type="Pfam" id="PF07729">
    <property type="entry name" value="FCD"/>
    <property type="match status" value="1"/>
</dbReference>
<dbReference type="GO" id="GO:0003700">
    <property type="term" value="F:DNA-binding transcription factor activity"/>
    <property type="evidence" value="ECO:0007669"/>
    <property type="project" value="InterPro"/>
</dbReference>
<evidence type="ECO:0000256" key="3">
    <source>
        <dbReference type="ARBA" id="ARBA00023163"/>
    </source>
</evidence>
<feature type="domain" description="HTH gntR-type" evidence="4">
    <location>
        <begin position="19"/>
        <end position="86"/>
    </location>
</feature>
<dbReference type="SUPFAM" id="SSF46785">
    <property type="entry name" value="Winged helix' DNA-binding domain"/>
    <property type="match status" value="1"/>
</dbReference>
<dbReference type="GO" id="GO:0003677">
    <property type="term" value="F:DNA binding"/>
    <property type="evidence" value="ECO:0007669"/>
    <property type="project" value="UniProtKB-KW"/>
</dbReference>
<dbReference type="SMART" id="SM00895">
    <property type="entry name" value="FCD"/>
    <property type="match status" value="1"/>
</dbReference>
<sequence>MAPSPLDKNLLATPVRRPVPLRESVYETLLELITLRRLPPGQHLVENELAERLGVSRQPIREALQRLSNEGWVDLRPGYGAFVHHPSEDEAEQLLAVRGLLEGEAARLAAGHADAAGVARLRAVCAEGEACLEQGDAERTVALNADLHRLVTELSGNAVLAGLAAQVARRVRWYHGLVAARRGRDSWREHARIIDAIEAGDGEQAARLMREHTDTTRRMYHEISAEQEAERAEGKPGE</sequence>
<dbReference type="Gene3D" id="1.10.10.10">
    <property type="entry name" value="Winged helix-like DNA-binding domain superfamily/Winged helix DNA-binding domain"/>
    <property type="match status" value="1"/>
</dbReference>
<keyword evidence="2 5" id="KW-0238">DNA-binding</keyword>
<dbReference type="InterPro" id="IPR011711">
    <property type="entry name" value="GntR_C"/>
</dbReference>
<dbReference type="InterPro" id="IPR008920">
    <property type="entry name" value="TF_FadR/GntR_C"/>
</dbReference>
<dbReference type="CDD" id="cd07377">
    <property type="entry name" value="WHTH_GntR"/>
    <property type="match status" value="1"/>
</dbReference>
<evidence type="ECO:0000313" key="5">
    <source>
        <dbReference type="EMBL" id="MBB5435477.1"/>
    </source>
</evidence>
<dbReference type="PROSITE" id="PS50949">
    <property type="entry name" value="HTH_GNTR"/>
    <property type="match status" value="1"/>
</dbReference>
<reference evidence="5 6" key="1">
    <citation type="submission" date="2020-08" db="EMBL/GenBank/DDBJ databases">
        <title>Sequencing the genomes of 1000 actinobacteria strains.</title>
        <authorList>
            <person name="Klenk H.-P."/>
        </authorList>
    </citation>
    <scope>NUCLEOTIDE SEQUENCE [LARGE SCALE GENOMIC DNA]</scope>
    <source>
        <strain evidence="5 6">DSM 44551</strain>
    </source>
</reference>
<keyword evidence="3" id="KW-0804">Transcription</keyword>
<evidence type="ECO:0000256" key="1">
    <source>
        <dbReference type="ARBA" id="ARBA00023015"/>
    </source>
</evidence>
<dbReference type="AlphaFoldDB" id="A0A7W8VGG9"/>
<dbReference type="InterPro" id="IPR036390">
    <property type="entry name" value="WH_DNA-bd_sf"/>
</dbReference>
<dbReference type="InterPro" id="IPR000524">
    <property type="entry name" value="Tscrpt_reg_HTH_GntR"/>
</dbReference>
<dbReference type="PRINTS" id="PR00035">
    <property type="entry name" value="HTHGNTR"/>
</dbReference>
<dbReference type="PANTHER" id="PTHR43537:SF45">
    <property type="entry name" value="GNTR FAMILY REGULATORY PROTEIN"/>
    <property type="match status" value="1"/>
</dbReference>
<name>A0A7W8VGG9_9ACTN</name>
<organism evidence="5 6">
    <name type="scientific">Nocardiopsis composta</name>
    <dbReference type="NCBI Taxonomy" id="157465"/>
    <lineage>
        <taxon>Bacteria</taxon>
        <taxon>Bacillati</taxon>
        <taxon>Actinomycetota</taxon>
        <taxon>Actinomycetes</taxon>
        <taxon>Streptosporangiales</taxon>
        <taxon>Nocardiopsidaceae</taxon>
        <taxon>Nocardiopsis</taxon>
    </lineage>
</organism>
<dbReference type="RefSeq" id="WP_184398312.1">
    <property type="nucleotide sequence ID" value="NZ_BAAAJD010000080.1"/>
</dbReference>
<evidence type="ECO:0000259" key="4">
    <source>
        <dbReference type="PROSITE" id="PS50949"/>
    </source>
</evidence>
<dbReference type="EMBL" id="JACHDB010000002">
    <property type="protein sequence ID" value="MBB5435477.1"/>
    <property type="molecule type" value="Genomic_DNA"/>
</dbReference>
<keyword evidence="6" id="KW-1185">Reference proteome</keyword>
<dbReference type="Gene3D" id="1.20.120.530">
    <property type="entry name" value="GntR ligand-binding domain-like"/>
    <property type="match status" value="1"/>
</dbReference>
<dbReference type="PANTHER" id="PTHR43537">
    <property type="entry name" value="TRANSCRIPTIONAL REGULATOR, GNTR FAMILY"/>
    <property type="match status" value="1"/>
</dbReference>
<dbReference type="InterPro" id="IPR036388">
    <property type="entry name" value="WH-like_DNA-bd_sf"/>
</dbReference>
<dbReference type="SMART" id="SM00345">
    <property type="entry name" value="HTH_GNTR"/>
    <property type="match status" value="1"/>
</dbReference>
<keyword evidence="1" id="KW-0805">Transcription regulation</keyword>
<evidence type="ECO:0000313" key="6">
    <source>
        <dbReference type="Proteomes" id="UP000572635"/>
    </source>
</evidence>
<protein>
    <submittedName>
        <fullName evidence="5">DNA-binding GntR family transcriptional regulator</fullName>
    </submittedName>
</protein>